<dbReference type="Pfam" id="PF25876">
    <property type="entry name" value="HH_MFP_RND"/>
    <property type="match status" value="1"/>
</dbReference>
<dbReference type="PANTHER" id="PTHR32347:SF23">
    <property type="entry name" value="BLL5650 PROTEIN"/>
    <property type="match status" value="1"/>
</dbReference>
<feature type="domain" description="Multidrug resistance protein MdtA-like alpha-helical hairpin" evidence="4">
    <location>
        <begin position="97"/>
        <end position="160"/>
    </location>
</feature>
<keyword evidence="2 3" id="KW-0175">Coiled coil</keyword>
<sequence length="310" mass="32672">MSWLFGLIAMVVPGFGVSEPPAWNGYVEANYVYLAAPGGGTITTIAAREGEPIEAGDVMFALNDGQQRAALDAALAQVAAAQANVDNLSTGSRDAELDVIRASLARARADLELTRLQAERTGALLERGLAPQAQADQANADLERAQAQVDELEAQLRVAELPARNPQRIAAEASLAAARANAEQAQLALDERVVSAPVDGLAARVYFSAGEFVGTGMPAVALLPDDALKVKFYLSQADRAGLALGDAVSISCDRCPDGLTATVGYFSPDPQFTPPVIYSREERDRLTFLVEAVLDEGSELHPGQPVTVSK</sequence>
<dbReference type="EMBL" id="CP107716">
    <property type="protein sequence ID" value="UYQ73662.1"/>
    <property type="molecule type" value="Genomic_DNA"/>
</dbReference>
<accession>A0ABY6IWA3</accession>
<dbReference type="Proteomes" id="UP001163882">
    <property type="component" value="Chromosome"/>
</dbReference>
<evidence type="ECO:0000313" key="6">
    <source>
        <dbReference type="Proteomes" id="UP001163882"/>
    </source>
</evidence>
<feature type="coiled-coil region" evidence="3">
    <location>
        <begin position="135"/>
        <end position="162"/>
    </location>
</feature>
<proteinExistence type="predicted"/>
<dbReference type="RefSeq" id="WP_264227221.1">
    <property type="nucleotide sequence ID" value="NZ_CP107716.1"/>
</dbReference>
<evidence type="ECO:0000256" key="3">
    <source>
        <dbReference type="SAM" id="Coils"/>
    </source>
</evidence>
<gene>
    <name evidence="5" type="ORF">OF122_07885</name>
</gene>
<dbReference type="Gene3D" id="2.40.50.100">
    <property type="match status" value="2"/>
</dbReference>
<dbReference type="Gene3D" id="2.40.30.170">
    <property type="match status" value="1"/>
</dbReference>
<dbReference type="PANTHER" id="PTHR32347">
    <property type="entry name" value="EFFLUX SYSTEM COMPONENT YKNX-RELATED"/>
    <property type="match status" value="1"/>
</dbReference>
<organism evidence="5 6">
    <name type="scientific">Pelagibacterium flavum</name>
    <dbReference type="NCBI Taxonomy" id="2984530"/>
    <lineage>
        <taxon>Bacteria</taxon>
        <taxon>Pseudomonadati</taxon>
        <taxon>Pseudomonadota</taxon>
        <taxon>Alphaproteobacteria</taxon>
        <taxon>Hyphomicrobiales</taxon>
        <taxon>Devosiaceae</taxon>
        <taxon>Pelagibacterium</taxon>
    </lineage>
</organism>
<evidence type="ECO:0000256" key="1">
    <source>
        <dbReference type="ARBA" id="ARBA00004196"/>
    </source>
</evidence>
<dbReference type="SUPFAM" id="SSF111369">
    <property type="entry name" value="HlyD-like secretion proteins"/>
    <property type="match status" value="3"/>
</dbReference>
<dbReference type="Gene3D" id="1.10.287.470">
    <property type="entry name" value="Helix hairpin bin"/>
    <property type="match status" value="3"/>
</dbReference>
<dbReference type="InterPro" id="IPR050465">
    <property type="entry name" value="UPF0194_transport"/>
</dbReference>
<evidence type="ECO:0000313" key="5">
    <source>
        <dbReference type="EMBL" id="UYQ73662.1"/>
    </source>
</evidence>
<dbReference type="InterPro" id="IPR058624">
    <property type="entry name" value="MdtA-like_HH"/>
</dbReference>
<reference evidence="5" key="1">
    <citation type="submission" date="2022-10" db="EMBL/GenBank/DDBJ databases">
        <title>YIM 151497 complete genome.</title>
        <authorList>
            <person name="Chen X."/>
        </authorList>
    </citation>
    <scope>NUCLEOTIDE SEQUENCE</scope>
    <source>
        <strain evidence="5">YIM 151497</strain>
    </source>
</reference>
<comment type="subcellular location">
    <subcellularLocation>
        <location evidence="1">Cell envelope</location>
    </subcellularLocation>
</comment>
<protein>
    <submittedName>
        <fullName evidence="5">HlyD family efflux transporter periplasmic adaptor subunit</fullName>
    </submittedName>
</protein>
<evidence type="ECO:0000256" key="2">
    <source>
        <dbReference type="ARBA" id="ARBA00023054"/>
    </source>
</evidence>
<keyword evidence="6" id="KW-1185">Reference proteome</keyword>
<name>A0ABY6IWA3_9HYPH</name>
<evidence type="ECO:0000259" key="4">
    <source>
        <dbReference type="Pfam" id="PF25876"/>
    </source>
</evidence>